<dbReference type="EMBL" id="MJBS01000085">
    <property type="protein sequence ID" value="OHE95275.1"/>
    <property type="molecule type" value="Genomic_DNA"/>
</dbReference>
<gene>
    <name evidence="3" type="ORF">CORC01_09420</name>
</gene>
<evidence type="ECO:0000313" key="3">
    <source>
        <dbReference type="EMBL" id="OHE95275.1"/>
    </source>
</evidence>
<dbReference type="PANTHER" id="PTHR43662">
    <property type="match status" value="1"/>
</dbReference>
<dbReference type="GeneID" id="34562559"/>
<feature type="region of interest" description="Disordered" evidence="1">
    <location>
        <begin position="131"/>
        <end position="171"/>
    </location>
</feature>
<dbReference type="RefSeq" id="XP_022472437.1">
    <property type="nucleotide sequence ID" value="XM_022621049.1"/>
</dbReference>
<name>A0A1G4B1S8_9PEZI</name>
<dbReference type="Proteomes" id="UP000176998">
    <property type="component" value="Unassembled WGS sequence"/>
</dbReference>
<evidence type="ECO:0000259" key="2">
    <source>
        <dbReference type="Pfam" id="PF09362"/>
    </source>
</evidence>
<evidence type="ECO:0000256" key="1">
    <source>
        <dbReference type="SAM" id="MobiDB-lite"/>
    </source>
</evidence>
<comment type="caution">
    <text evidence="3">The sequence shown here is derived from an EMBL/GenBank/DDBJ whole genome shotgun (WGS) entry which is preliminary data.</text>
</comment>
<feature type="domain" description="DUF1996" evidence="2">
    <location>
        <begin position="64"/>
        <end position="146"/>
    </location>
</feature>
<dbReference type="InterPro" id="IPR018535">
    <property type="entry name" value="DUF1996"/>
</dbReference>
<dbReference type="PANTHER" id="PTHR43662:SF12">
    <property type="entry name" value="DUF1996 DOMAIN-CONTAINING PROTEIN-RELATED"/>
    <property type="match status" value="1"/>
</dbReference>
<dbReference type="Pfam" id="PF09362">
    <property type="entry name" value="DUF1996"/>
    <property type="match status" value="2"/>
</dbReference>
<sequence length="171" mass="18938">MRKNIDPLVLSGQYKSHMHSSSGSDAVKVNMSPTAELQKGCSPTQNPNNFSVYYSFEKDLVTGSEVTWLCQNQAFDPGGKAYSQFQQETCSTSLQAVLWFPNCVDEKKLKSTYSDEKRGVCAQGMKRVPQPRTSIRYDAKKAVPEPRRAGKGETRRSSWNVAGVTVSMGNS</sequence>
<evidence type="ECO:0000313" key="4">
    <source>
        <dbReference type="Proteomes" id="UP000176998"/>
    </source>
</evidence>
<reference evidence="3 4" key="1">
    <citation type="submission" date="2016-09" db="EMBL/GenBank/DDBJ databases">
        <authorList>
            <person name="Capua I."/>
            <person name="De Benedictis P."/>
            <person name="Joannis T."/>
            <person name="Lombin L.H."/>
            <person name="Cattoli G."/>
        </authorList>
    </citation>
    <scope>NUCLEOTIDE SEQUENCE [LARGE SCALE GENOMIC DNA]</scope>
    <source>
        <strain evidence="3 4">IMI 309357</strain>
    </source>
</reference>
<proteinExistence type="predicted"/>
<feature type="compositionally biased region" description="Basic and acidic residues" evidence="1">
    <location>
        <begin position="135"/>
        <end position="156"/>
    </location>
</feature>
<feature type="domain" description="DUF1996" evidence="2">
    <location>
        <begin position="6"/>
        <end position="54"/>
    </location>
</feature>
<accession>A0A1G4B1S8</accession>
<keyword evidence="4" id="KW-1185">Reference proteome</keyword>
<dbReference type="AlphaFoldDB" id="A0A1G4B1S8"/>
<organism evidence="3 4">
    <name type="scientific">Colletotrichum orchidophilum</name>
    <dbReference type="NCBI Taxonomy" id="1209926"/>
    <lineage>
        <taxon>Eukaryota</taxon>
        <taxon>Fungi</taxon>
        <taxon>Dikarya</taxon>
        <taxon>Ascomycota</taxon>
        <taxon>Pezizomycotina</taxon>
        <taxon>Sordariomycetes</taxon>
        <taxon>Hypocreomycetidae</taxon>
        <taxon>Glomerellales</taxon>
        <taxon>Glomerellaceae</taxon>
        <taxon>Colletotrichum</taxon>
    </lineage>
</organism>
<protein>
    <recommendedName>
        <fullName evidence="2">DUF1996 domain-containing protein</fullName>
    </recommendedName>
</protein>
<dbReference type="OrthoDB" id="74764at2759"/>
<dbReference type="STRING" id="1209926.A0A1G4B1S8"/>